<dbReference type="GO" id="GO:0016887">
    <property type="term" value="F:ATP hydrolysis activity"/>
    <property type="evidence" value="ECO:0007669"/>
    <property type="project" value="InterPro"/>
</dbReference>
<comment type="similarity">
    <text evidence="2">Belongs to the AAA ATPase family. RarA/MGS1/WRNIP1 subfamily.</text>
</comment>
<dbReference type="GO" id="GO:0006261">
    <property type="term" value="P:DNA-templated DNA replication"/>
    <property type="evidence" value="ECO:0007669"/>
    <property type="project" value="TreeGrafter"/>
</dbReference>
<evidence type="ECO:0000313" key="7">
    <source>
        <dbReference type="EMBL" id="BDU76167.1"/>
    </source>
</evidence>
<dbReference type="Gene3D" id="1.10.3710.10">
    <property type="entry name" value="DNA polymerase III clamp loader subunits, C-terminal domain"/>
    <property type="match status" value="1"/>
</dbReference>
<dbReference type="Gene3D" id="1.10.8.60">
    <property type="match status" value="1"/>
</dbReference>
<dbReference type="CDD" id="cd18139">
    <property type="entry name" value="HLD_clamp_RarA"/>
    <property type="match status" value="1"/>
</dbReference>
<sequence length="467" mass="50590">MTGIPVPLAERMRPRTMEEVVGQAHLLGPRGALRRLTAGGRLPSLVLWGPPGTGKTTLARLLAQATGHTFLEFSGASGSAAELKKFLGENAAQPLFRSVPPVLFLDEIHRFNRAQQDILLPSLERGEAILVGATTENPAFYLNPALRSRCQLLPLKPIAPEDVRKVLDRAWAQERPGLEAPAEALEWLSHWAGGDLRSALAGLETWLAMEAPDLEGLREALGGRLMYDRADGHYDLASAFQKSLRGSDPDAALYYLSRMIRGGEDPRFIARRLMVCAAEDVGNADPMAFIMAEAASRAAEQIGWPEARIPLAQAVIYVANAPKSNATVAAIDAALAAPDAPIPEAIADAHTATSRSAGKGEGYFYSHLDYDRPQAFLPAPLRGQVFHQPRRPQERNWRDKAEPDAGALGALWRAWTEAHPEGGEVPMDAWAETLACSREALARALAKATAGTWSLARVLRALPRDEA</sequence>
<keyword evidence="8" id="KW-1185">Reference proteome</keyword>
<evidence type="ECO:0000256" key="2">
    <source>
        <dbReference type="ARBA" id="ARBA00008959"/>
    </source>
</evidence>
<dbReference type="SUPFAM" id="SSF52540">
    <property type="entry name" value="P-loop containing nucleoside triphosphate hydrolases"/>
    <property type="match status" value="1"/>
</dbReference>
<comment type="function">
    <text evidence="1">DNA-dependent ATPase that plays important roles in cellular responses to stalled DNA replication processes.</text>
</comment>
<evidence type="ECO:0000256" key="5">
    <source>
        <dbReference type="ARBA" id="ARBA00022840"/>
    </source>
</evidence>
<organism evidence="7 8">
    <name type="scientific">Mesoterricola sediminis</name>
    <dbReference type="NCBI Taxonomy" id="2927980"/>
    <lineage>
        <taxon>Bacteria</taxon>
        <taxon>Pseudomonadati</taxon>
        <taxon>Acidobacteriota</taxon>
        <taxon>Holophagae</taxon>
        <taxon>Holophagales</taxon>
        <taxon>Holophagaceae</taxon>
        <taxon>Mesoterricola</taxon>
    </lineage>
</organism>
<reference evidence="7" key="1">
    <citation type="journal article" date="2023" name="Int. J. Syst. Evol. Microbiol.">
        <title>Mesoterricola silvestris gen. nov., sp. nov., Mesoterricola sediminis sp. nov., Geothrix oryzae sp. nov., Geothrix edaphica sp. nov., Geothrix rubra sp. nov., and Geothrix limicola sp. nov., six novel members of Acidobacteriota isolated from soils.</title>
        <authorList>
            <person name="Itoh H."/>
            <person name="Sugisawa Y."/>
            <person name="Mise K."/>
            <person name="Xu Z."/>
            <person name="Kuniyasu M."/>
            <person name="Ushijima N."/>
            <person name="Kawano K."/>
            <person name="Kobayashi E."/>
            <person name="Shiratori Y."/>
            <person name="Masuda Y."/>
            <person name="Senoo K."/>
        </authorList>
    </citation>
    <scope>NUCLEOTIDE SEQUENCE</scope>
    <source>
        <strain evidence="7">W786</strain>
    </source>
</reference>
<dbReference type="PANTHER" id="PTHR13779:SF7">
    <property type="entry name" value="ATPASE WRNIP1"/>
    <property type="match status" value="1"/>
</dbReference>
<dbReference type="Gene3D" id="3.40.50.300">
    <property type="entry name" value="P-loop containing nucleotide triphosphate hydrolases"/>
    <property type="match status" value="1"/>
</dbReference>
<dbReference type="InterPro" id="IPR008921">
    <property type="entry name" value="DNA_pol3_clamp-load_cplx_C"/>
</dbReference>
<proteinExistence type="inferred from homology"/>
<dbReference type="EMBL" id="AP027081">
    <property type="protein sequence ID" value="BDU76167.1"/>
    <property type="molecule type" value="Genomic_DNA"/>
</dbReference>
<dbReference type="RefSeq" id="WP_243346366.1">
    <property type="nucleotide sequence ID" value="NZ_AP027081.1"/>
</dbReference>
<dbReference type="Pfam" id="PF12002">
    <property type="entry name" value="MgsA_C"/>
    <property type="match status" value="1"/>
</dbReference>
<dbReference type="SUPFAM" id="SSF48019">
    <property type="entry name" value="post-AAA+ oligomerization domain-like"/>
    <property type="match status" value="1"/>
</dbReference>
<keyword evidence="4" id="KW-0547">Nucleotide-binding</keyword>
<dbReference type="Gene3D" id="1.20.272.10">
    <property type="match status" value="1"/>
</dbReference>
<dbReference type="Pfam" id="PF16193">
    <property type="entry name" value="AAA_assoc_2"/>
    <property type="match status" value="1"/>
</dbReference>
<dbReference type="InterPro" id="IPR003959">
    <property type="entry name" value="ATPase_AAA_core"/>
</dbReference>
<evidence type="ECO:0000256" key="3">
    <source>
        <dbReference type="ARBA" id="ARBA00020776"/>
    </source>
</evidence>
<keyword evidence="5" id="KW-0067">ATP-binding</keyword>
<accession>A0AA48GRD2</accession>
<dbReference type="AlphaFoldDB" id="A0AA48GRD2"/>
<evidence type="ECO:0000256" key="4">
    <source>
        <dbReference type="ARBA" id="ARBA00022741"/>
    </source>
</evidence>
<name>A0AA48GRD2_9BACT</name>
<dbReference type="InterPro" id="IPR032423">
    <property type="entry name" value="AAA_assoc_2"/>
</dbReference>
<evidence type="ECO:0000313" key="8">
    <source>
        <dbReference type="Proteomes" id="UP001228113"/>
    </source>
</evidence>
<dbReference type="InterPro" id="IPR051314">
    <property type="entry name" value="AAA_ATPase_RarA/MGS1/WRNIP1"/>
</dbReference>
<dbReference type="InterPro" id="IPR027417">
    <property type="entry name" value="P-loop_NTPase"/>
</dbReference>
<dbReference type="PANTHER" id="PTHR13779">
    <property type="entry name" value="WERNER HELICASE-INTERACTING PROTEIN 1 FAMILY MEMBER"/>
    <property type="match status" value="1"/>
</dbReference>
<evidence type="ECO:0000259" key="6">
    <source>
        <dbReference type="SMART" id="SM00382"/>
    </source>
</evidence>
<dbReference type="InterPro" id="IPR003593">
    <property type="entry name" value="AAA+_ATPase"/>
</dbReference>
<dbReference type="FunFam" id="1.20.272.10:FF:000001">
    <property type="entry name" value="Putative AAA family ATPase"/>
    <property type="match status" value="1"/>
</dbReference>
<dbReference type="CDD" id="cd00009">
    <property type="entry name" value="AAA"/>
    <property type="match status" value="1"/>
</dbReference>
<gene>
    <name evidence="7" type="ORF">METESE_11250</name>
</gene>
<dbReference type="KEGG" id="msea:METESE_11250"/>
<evidence type="ECO:0000256" key="1">
    <source>
        <dbReference type="ARBA" id="ARBA00002393"/>
    </source>
</evidence>
<dbReference type="GO" id="GO:0017116">
    <property type="term" value="F:single-stranded DNA helicase activity"/>
    <property type="evidence" value="ECO:0007669"/>
    <property type="project" value="TreeGrafter"/>
</dbReference>
<feature type="domain" description="AAA+ ATPase" evidence="6">
    <location>
        <begin position="41"/>
        <end position="159"/>
    </location>
</feature>
<protein>
    <recommendedName>
        <fullName evidence="3">Replication-associated recombination protein A</fullName>
    </recommendedName>
</protein>
<dbReference type="SMART" id="SM00382">
    <property type="entry name" value="AAA"/>
    <property type="match status" value="1"/>
</dbReference>
<dbReference type="GO" id="GO:0003677">
    <property type="term" value="F:DNA binding"/>
    <property type="evidence" value="ECO:0007669"/>
    <property type="project" value="InterPro"/>
</dbReference>
<dbReference type="Proteomes" id="UP001228113">
    <property type="component" value="Chromosome"/>
</dbReference>
<dbReference type="GO" id="GO:0005524">
    <property type="term" value="F:ATP binding"/>
    <property type="evidence" value="ECO:0007669"/>
    <property type="project" value="UniProtKB-KW"/>
</dbReference>
<dbReference type="GO" id="GO:0000731">
    <property type="term" value="P:DNA synthesis involved in DNA repair"/>
    <property type="evidence" value="ECO:0007669"/>
    <property type="project" value="TreeGrafter"/>
</dbReference>
<dbReference type="GO" id="GO:0008047">
    <property type="term" value="F:enzyme activator activity"/>
    <property type="evidence" value="ECO:0007669"/>
    <property type="project" value="TreeGrafter"/>
</dbReference>
<dbReference type="Pfam" id="PF00004">
    <property type="entry name" value="AAA"/>
    <property type="match status" value="1"/>
</dbReference>
<dbReference type="InterPro" id="IPR021886">
    <property type="entry name" value="MgsA_C"/>
</dbReference>